<proteinExistence type="predicted"/>
<dbReference type="PROSITE" id="PS50932">
    <property type="entry name" value="HTH_LACI_2"/>
    <property type="match status" value="1"/>
</dbReference>
<evidence type="ECO:0000313" key="5">
    <source>
        <dbReference type="EMBL" id="MDR6891858.1"/>
    </source>
</evidence>
<dbReference type="CDD" id="cd01392">
    <property type="entry name" value="HTH_LacI"/>
    <property type="match status" value="1"/>
</dbReference>
<dbReference type="GO" id="GO:0000976">
    <property type="term" value="F:transcription cis-regulatory region binding"/>
    <property type="evidence" value="ECO:0007669"/>
    <property type="project" value="TreeGrafter"/>
</dbReference>
<keyword evidence="1" id="KW-0805">Transcription regulation</keyword>
<evidence type="ECO:0000256" key="1">
    <source>
        <dbReference type="ARBA" id="ARBA00023015"/>
    </source>
</evidence>
<protein>
    <submittedName>
        <fullName evidence="5">LacI family transcriptional regulator</fullName>
    </submittedName>
</protein>
<dbReference type="Proteomes" id="UP001247307">
    <property type="component" value="Unassembled WGS sequence"/>
</dbReference>
<dbReference type="InterPro" id="IPR000843">
    <property type="entry name" value="HTH_LacI"/>
</dbReference>
<name>A0AAE3YDH7_9MICC</name>
<comment type="caution">
    <text evidence="5">The sequence shown here is derived from an EMBL/GenBank/DDBJ whole genome shotgun (WGS) entry which is preliminary data.</text>
</comment>
<dbReference type="EMBL" id="JAVDUI010000001">
    <property type="protein sequence ID" value="MDR6891858.1"/>
    <property type="molecule type" value="Genomic_DNA"/>
</dbReference>
<evidence type="ECO:0000256" key="2">
    <source>
        <dbReference type="ARBA" id="ARBA00023125"/>
    </source>
</evidence>
<evidence type="ECO:0000256" key="3">
    <source>
        <dbReference type="ARBA" id="ARBA00023163"/>
    </source>
</evidence>
<dbReference type="SUPFAM" id="SSF47413">
    <property type="entry name" value="lambda repressor-like DNA-binding domains"/>
    <property type="match status" value="1"/>
</dbReference>
<accession>A0AAE3YDH7</accession>
<reference evidence="5" key="1">
    <citation type="submission" date="2023-07" db="EMBL/GenBank/DDBJ databases">
        <title>Sequencing the genomes of 1000 actinobacteria strains.</title>
        <authorList>
            <person name="Klenk H.-P."/>
        </authorList>
    </citation>
    <scope>NUCLEOTIDE SEQUENCE</scope>
    <source>
        <strain evidence="5">DSM 13988</strain>
    </source>
</reference>
<organism evidence="5 6">
    <name type="scientific">Falsarthrobacter nasiphocae</name>
    <dbReference type="NCBI Taxonomy" id="189863"/>
    <lineage>
        <taxon>Bacteria</taxon>
        <taxon>Bacillati</taxon>
        <taxon>Actinomycetota</taxon>
        <taxon>Actinomycetes</taxon>
        <taxon>Micrococcales</taxon>
        <taxon>Micrococcaceae</taxon>
        <taxon>Falsarthrobacter</taxon>
    </lineage>
</organism>
<evidence type="ECO:0000259" key="4">
    <source>
        <dbReference type="PROSITE" id="PS50932"/>
    </source>
</evidence>
<evidence type="ECO:0000313" key="6">
    <source>
        <dbReference type="Proteomes" id="UP001247307"/>
    </source>
</evidence>
<feature type="domain" description="HTH lacI-type" evidence="4">
    <location>
        <begin position="1"/>
        <end position="36"/>
    </location>
</feature>
<dbReference type="Gene3D" id="1.10.260.40">
    <property type="entry name" value="lambda repressor-like DNA-binding domains"/>
    <property type="match status" value="1"/>
</dbReference>
<dbReference type="SMART" id="SM00354">
    <property type="entry name" value="HTH_LACI"/>
    <property type="match status" value="1"/>
</dbReference>
<dbReference type="PANTHER" id="PTHR30146">
    <property type="entry name" value="LACI-RELATED TRANSCRIPTIONAL REPRESSOR"/>
    <property type="match status" value="1"/>
</dbReference>
<keyword evidence="3" id="KW-0804">Transcription</keyword>
<dbReference type="InterPro" id="IPR010982">
    <property type="entry name" value="Lambda_DNA-bd_dom_sf"/>
</dbReference>
<dbReference type="PANTHER" id="PTHR30146:SF153">
    <property type="entry name" value="LACTOSE OPERON REPRESSOR"/>
    <property type="match status" value="1"/>
</dbReference>
<dbReference type="Gene3D" id="3.40.50.2300">
    <property type="match status" value="2"/>
</dbReference>
<sequence length="321" mass="33520">MLAGHDVVSGSTRERVLHAVETLGYVPNANAQSLAQPRANAVGVLLRDPRNPVYGLLHASLQEAAPALGLEVVAATVSQQGGVEAEREGIQRLRRHRVSGILIASGSAPSSLVAETAATLPTVAVGRVETDPTLTAVSYDERANCELIADAVVAAGHRRVGVFRVPVRFSYMENLRGELLASGLRARGVEVMDVDDAPDPAGSGAAGEGMGRLIDMARRGEVTCLCFPTDLRMLAFMDAAGKAGVRVPEDVSVTGIDGIMQGRDYLGLTTVRLPVEDVARRALEVFAEQVARGPGVAVGSELLPGKLVRGRTLGAPPMGPG</sequence>
<gene>
    <name evidence="5" type="ORF">J2S35_000798</name>
</gene>
<keyword evidence="6" id="KW-1185">Reference proteome</keyword>
<dbReference type="InterPro" id="IPR046335">
    <property type="entry name" value="LacI/GalR-like_sensor"/>
</dbReference>
<dbReference type="InterPro" id="IPR028082">
    <property type="entry name" value="Peripla_BP_I"/>
</dbReference>
<keyword evidence="2" id="KW-0238">DNA-binding</keyword>
<dbReference type="SUPFAM" id="SSF53822">
    <property type="entry name" value="Periplasmic binding protein-like I"/>
    <property type="match status" value="1"/>
</dbReference>
<dbReference type="GO" id="GO:0003700">
    <property type="term" value="F:DNA-binding transcription factor activity"/>
    <property type="evidence" value="ECO:0007669"/>
    <property type="project" value="TreeGrafter"/>
</dbReference>
<dbReference type="AlphaFoldDB" id="A0AAE3YDH7"/>
<dbReference type="Pfam" id="PF13377">
    <property type="entry name" value="Peripla_BP_3"/>
    <property type="match status" value="1"/>
</dbReference>